<gene>
    <name evidence="2" type="ORF">HF992_01055</name>
</gene>
<evidence type="ECO:0000313" key="2">
    <source>
        <dbReference type="EMBL" id="NKZ19454.1"/>
    </source>
</evidence>
<protein>
    <submittedName>
        <fullName evidence="2">IS3 family transposase</fullName>
    </submittedName>
</protein>
<accession>A0A7X6MXA5</accession>
<dbReference type="InterPro" id="IPR025948">
    <property type="entry name" value="HTH-like_dom"/>
</dbReference>
<name>A0A7X6MXA5_9STRE</name>
<dbReference type="Proteomes" id="UP000522720">
    <property type="component" value="Unassembled WGS sequence"/>
</dbReference>
<evidence type="ECO:0000313" key="3">
    <source>
        <dbReference type="Proteomes" id="UP000522720"/>
    </source>
</evidence>
<keyword evidence="3" id="KW-1185">Reference proteome</keyword>
<dbReference type="Pfam" id="PF13276">
    <property type="entry name" value="HTH_21"/>
    <property type="match status" value="1"/>
</dbReference>
<dbReference type="EMBL" id="JAAXPR010000001">
    <property type="protein sequence ID" value="NKZ19454.1"/>
    <property type="molecule type" value="Genomic_DNA"/>
</dbReference>
<comment type="caution">
    <text evidence="2">The sequence shown here is derived from an EMBL/GenBank/DDBJ whole genome shotgun (WGS) entry which is preliminary data.</text>
</comment>
<feature type="domain" description="HTH-like" evidence="1">
    <location>
        <begin position="1"/>
        <end position="47"/>
    </location>
</feature>
<reference evidence="2 3" key="1">
    <citation type="submission" date="2020-04" db="EMBL/GenBank/DDBJ databases">
        <title>MicrobeNet Type strains.</title>
        <authorList>
            <person name="Nicholson A.C."/>
        </authorList>
    </citation>
    <scope>NUCLEOTIDE SEQUENCE [LARGE SCALE GENOMIC DNA]</scope>
    <source>
        <strain evidence="2 3">CCUG 69612</strain>
    </source>
</reference>
<evidence type="ECO:0000259" key="1">
    <source>
        <dbReference type="Pfam" id="PF13276"/>
    </source>
</evidence>
<proteinExistence type="predicted"/>
<dbReference type="AlphaFoldDB" id="A0A7X6MXA5"/>
<organism evidence="2 3">
    <name type="scientific">Streptococcus ovuberis</name>
    <dbReference type="NCBI Taxonomy" id="1936207"/>
    <lineage>
        <taxon>Bacteria</taxon>
        <taxon>Bacillati</taxon>
        <taxon>Bacillota</taxon>
        <taxon>Bacilli</taxon>
        <taxon>Lactobacillales</taxon>
        <taxon>Streptococcaceae</taxon>
        <taxon>Streptococcus</taxon>
    </lineage>
</organism>
<sequence>MKRIFHERKSRYGTRKVKKRLEAQGMIVSRRHIRRIMKRLNLASVYPQTSFKPQSKGKNHTPIPNRLARQFNQVKTLVTNDTIFWTMRSQF</sequence>